<organism evidence="1 2">
    <name type="scientific">Dorcoceras hygrometricum</name>
    <dbReference type="NCBI Taxonomy" id="472368"/>
    <lineage>
        <taxon>Eukaryota</taxon>
        <taxon>Viridiplantae</taxon>
        <taxon>Streptophyta</taxon>
        <taxon>Embryophyta</taxon>
        <taxon>Tracheophyta</taxon>
        <taxon>Spermatophyta</taxon>
        <taxon>Magnoliopsida</taxon>
        <taxon>eudicotyledons</taxon>
        <taxon>Gunneridae</taxon>
        <taxon>Pentapetalae</taxon>
        <taxon>asterids</taxon>
        <taxon>lamiids</taxon>
        <taxon>Lamiales</taxon>
        <taxon>Gesneriaceae</taxon>
        <taxon>Didymocarpoideae</taxon>
        <taxon>Trichosporeae</taxon>
        <taxon>Loxocarpinae</taxon>
        <taxon>Dorcoceras</taxon>
    </lineage>
</organism>
<gene>
    <name evidence="1" type="ORF">F511_23635</name>
</gene>
<evidence type="ECO:0000313" key="1">
    <source>
        <dbReference type="EMBL" id="KZV21595.1"/>
    </source>
</evidence>
<protein>
    <submittedName>
        <fullName evidence="1">Uncharacterized protein</fullName>
    </submittedName>
</protein>
<reference evidence="1 2" key="1">
    <citation type="journal article" date="2015" name="Proc. Natl. Acad. Sci. U.S.A.">
        <title>The resurrection genome of Boea hygrometrica: A blueprint for survival of dehydration.</title>
        <authorList>
            <person name="Xiao L."/>
            <person name="Yang G."/>
            <person name="Zhang L."/>
            <person name="Yang X."/>
            <person name="Zhao S."/>
            <person name="Ji Z."/>
            <person name="Zhou Q."/>
            <person name="Hu M."/>
            <person name="Wang Y."/>
            <person name="Chen M."/>
            <person name="Xu Y."/>
            <person name="Jin H."/>
            <person name="Xiao X."/>
            <person name="Hu G."/>
            <person name="Bao F."/>
            <person name="Hu Y."/>
            <person name="Wan P."/>
            <person name="Li L."/>
            <person name="Deng X."/>
            <person name="Kuang T."/>
            <person name="Xiang C."/>
            <person name="Zhu J.K."/>
            <person name="Oliver M.J."/>
            <person name="He Y."/>
        </authorList>
    </citation>
    <scope>NUCLEOTIDE SEQUENCE [LARGE SCALE GENOMIC DNA]</scope>
    <source>
        <strain evidence="2">cv. XS01</strain>
    </source>
</reference>
<evidence type="ECO:0000313" key="2">
    <source>
        <dbReference type="Proteomes" id="UP000250235"/>
    </source>
</evidence>
<dbReference type="Proteomes" id="UP000250235">
    <property type="component" value="Unassembled WGS sequence"/>
</dbReference>
<accession>A0A2Z7AIF1</accession>
<dbReference type="EMBL" id="KV014881">
    <property type="protein sequence ID" value="KZV21595.1"/>
    <property type="molecule type" value="Genomic_DNA"/>
</dbReference>
<name>A0A2Z7AIF1_9LAMI</name>
<sequence>MVSLGARSYTPSFPGLDVSLKDEIWLVVKSEVHVGQHVITSMRSVVAGERCYVVSLSGSDIVFFVRWRGVARFSDLSSRDPVCGNRCTENVSQVTQLVVELTQLEVPQEVDRVSQLAYSIYVLVLIARGCPVLVGLCYPL</sequence>
<proteinExistence type="predicted"/>
<dbReference type="AlphaFoldDB" id="A0A2Z7AIF1"/>
<keyword evidence="2" id="KW-1185">Reference proteome</keyword>